<comment type="pathway">
    <text evidence="1">Lipid metabolism.</text>
</comment>
<dbReference type="EC" id="2.3.2.30" evidence="7"/>
<dbReference type="SUPFAM" id="SSF55729">
    <property type="entry name" value="Acyl-CoA N-acyltransferases (Nat)"/>
    <property type="match status" value="1"/>
</dbReference>
<dbReference type="RefSeq" id="WP_055027878.1">
    <property type="nucleotide sequence ID" value="NZ_CP035688.1"/>
</dbReference>
<comment type="catalytic activity">
    <reaction evidence="10">
        <text>a (3R)-hydroxyacyl-[ACP] + L-ornithine = a lyso-ornithine lipid + holo-[ACP] + H(+)</text>
        <dbReference type="Rhea" id="RHEA:20633"/>
        <dbReference type="Rhea" id="RHEA-COMP:9685"/>
        <dbReference type="Rhea" id="RHEA-COMP:9945"/>
        <dbReference type="ChEBI" id="CHEBI:15378"/>
        <dbReference type="ChEBI" id="CHEBI:46911"/>
        <dbReference type="ChEBI" id="CHEBI:64479"/>
        <dbReference type="ChEBI" id="CHEBI:78827"/>
        <dbReference type="ChEBI" id="CHEBI:138482"/>
        <dbReference type="EC" id="2.3.2.30"/>
    </reaction>
    <physiologicalReaction direction="left-to-right" evidence="10">
        <dbReference type="Rhea" id="RHEA:20634"/>
    </physiologicalReaction>
</comment>
<dbReference type="Pfam" id="PF13444">
    <property type="entry name" value="Acetyltransf_5"/>
    <property type="match status" value="1"/>
</dbReference>
<dbReference type="AlphaFoldDB" id="A0A0Q0PTV6"/>
<evidence type="ECO:0000313" key="13">
    <source>
        <dbReference type="Proteomes" id="UP000053724"/>
    </source>
</evidence>
<evidence type="ECO:0000256" key="9">
    <source>
        <dbReference type="ARBA" id="ARBA00045724"/>
    </source>
</evidence>
<dbReference type="InterPro" id="IPR002123">
    <property type="entry name" value="Plipid/glycerol_acylTrfase"/>
</dbReference>
<evidence type="ECO:0000256" key="7">
    <source>
        <dbReference type="ARBA" id="ARBA00039058"/>
    </source>
</evidence>
<dbReference type="PANTHER" id="PTHR37323:SF1">
    <property type="entry name" value="L-ORNITHINE N(ALPHA)-ACYLTRANSFERASE"/>
    <property type="match status" value="1"/>
</dbReference>
<name>A0A0Q0PTV6_VIBMT</name>
<evidence type="ECO:0000313" key="12">
    <source>
        <dbReference type="EMBL" id="KQA23551.1"/>
    </source>
</evidence>
<dbReference type="InterPro" id="IPR016181">
    <property type="entry name" value="Acyl_CoA_acyltransferase"/>
</dbReference>
<evidence type="ECO:0000256" key="2">
    <source>
        <dbReference type="ARBA" id="ARBA00022516"/>
    </source>
</evidence>
<sequence length="586" mass="66021">MLSTSPFVLPRKTPFGLGEHLAEWATGLKRLNQFYAQRPAGGDTREFLRFTLDVLGIDYQVVRGQLANVPSQGATIVVANHPLGCVEGVILAELLLSVRSDVQILANQYLKLVPELASLFIGVDVFEGTEATKANLHALRQAHKHLEQGGLLLMFPAGEVSQLVDSKQGRLEDKEWSQSVSRLVKKHQAHTVPVYIDGQNSTPFYLAGKIHPMLRTLMLGRELLNKKHAAIRIALGETISHNEIQHLCDQQLVNYLRLNTYLLQPSPARNKTAYDQSLPPVAERLPLDDLLEDIAQLPYGDHMLRHNQFDVYCTTAENIPSLMHEIGRVREINFRAVGEGTGCALDIDRFDRDYLHLFIWDREQNQLVGAYRLGLVDQLMQTKGIDGLYSSTLFHYDQRFLAKMDSAIEMGRSVIDSQYQKSMAALLLLWKGIGTYIQHHPQYTHLFGPVSISNDYSEQARRLLADTMTLHYYDTEQAELVMATNPLPIDQVQWNASLLTSLADLQLLSRVIARIDEGKGIPVLLRQYLGLNGKLVSFNIDPAFNNALDGLIVVDLRNVPTKTLARYMGQKEAQSYLEMHQYFSAI</sequence>
<reference evidence="12 13" key="1">
    <citation type="journal article" date="2015" name="Genome Biol. Evol.">
        <title>The Dynamics of Genetic Interactions between Vibrio metoecus and Vibrio cholerae, Two Close Relatives Co-Occurring in the Environment.</title>
        <authorList>
            <person name="Orata F.D."/>
            <person name="Kirchberger P.C."/>
            <person name="Meheust R."/>
            <person name="Barlow E.J."/>
            <person name="Tarr C.L."/>
            <person name="Boucher Y."/>
        </authorList>
    </citation>
    <scope>NUCLEOTIDE SEQUENCE [LARGE SCALE GENOMIC DNA]</scope>
    <source>
        <strain evidence="12 13">08-2459</strain>
    </source>
</reference>
<comment type="function">
    <text evidence="9">Catalyzes the first step in the biosynthesis of ornithine lipids, which are phosphorus-free membrane lipids. Catalyzes the 3-hydroxyacyl-acyl carrier protein-dependent acylation of ornithine to form lyso-ornithine lipid (LOL).</text>
</comment>
<keyword evidence="5" id="KW-0012">Acyltransferase</keyword>
<dbReference type="InterPro" id="IPR045746">
    <property type="entry name" value="ACT14924-like_Acyltransf_dom"/>
</dbReference>
<dbReference type="PANTHER" id="PTHR37323">
    <property type="entry name" value="GCN5-RELATED N-ACETYLTRANSFERASE"/>
    <property type="match status" value="1"/>
</dbReference>
<evidence type="ECO:0000256" key="10">
    <source>
        <dbReference type="ARBA" id="ARBA00047785"/>
    </source>
</evidence>
<keyword evidence="4" id="KW-0443">Lipid metabolism</keyword>
<dbReference type="PATRIC" id="fig|1481663.8.peg.814"/>
<gene>
    <name evidence="12" type="ORF">AAY55_09930</name>
</gene>
<dbReference type="CDD" id="cd07986">
    <property type="entry name" value="LPLAT_ACT14924-like"/>
    <property type="match status" value="1"/>
</dbReference>
<proteinExistence type="inferred from homology"/>
<dbReference type="SMART" id="SM00563">
    <property type="entry name" value="PlsC"/>
    <property type="match status" value="1"/>
</dbReference>
<evidence type="ECO:0000256" key="8">
    <source>
        <dbReference type="ARBA" id="ARBA00039866"/>
    </source>
</evidence>
<evidence type="ECO:0000259" key="11">
    <source>
        <dbReference type="SMART" id="SM00563"/>
    </source>
</evidence>
<dbReference type="Proteomes" id="UP000053724">
    <property type="component" value="Unassembled WGS sequence"/>
</dbReference>
<protein>
    <recommendedName>
        <fullName evidence="8">L-ornithine N(alpha)-acyltransferase</fullName>
        <ecNumber evidence="7">2.3.2.30</ecNumber>
    </recommendedName>
</protein>
<dbReference type="InterPro" id="IPR052351">
    <property type="entry name" value="Ornithine_N-alpha-AT"/>
</dbReference>
<dbReference type="Pfam" id="PF19576">
    <property type="entry name" value="Acyltransf_2"/>
    <property type="match status" value="1"/>
</dbReference>
<comment type="similarity">
    <text evidence="6">Belongs to the acetyltransferase family. OlsB subfamily.</text>
</comment>
<organism evidence="12 13">
    <name type="scientific">Vibrio metoecus</name>
    <dbReference type="NCBI Taxonomy" id="1481663"/>
    <lineage>
        <taxon>Bacteria</taxon>
        <taxon>Pseudomonadati</taxon>
        <taxon>Pseudomonadota</taxon>
        <taxon>Gammaproteobacteria</taxon>
        <taxon>Vibrionales</taxon>
        <taxon>Vibrionaceae</taxon>
        <taxon>Vibrio</taxon>
    </lineage>
</organism>
<evidence type="ECO:0000256" key="3">
    <source>
        <dbReference type="ARBA" id="ARBA00022679"/>
    </source>
</evidence>
<comment type="caution">
    <text evidence="12">The sequence shown here is derived from an EMBL/GenBank/DDBJ whole genome shotgun (WGS) entry which is preliminary data.</text>
</comment>
<dbReference type="GO" id="GO:0043810">
    <property type="term" value="F:ornithine-acyl [acyl carrier protein] N-acyltransferase activity"/>
    <property type="evidence" value="ECO:0007669"/>
    <property type="project" value="UniProtKB-EC"/>
</dbReference>
<evidence type="ECO:0000256" key="5">
    <source>
        <dbReference type="ARBA" id="ARBA00023315"/>
    </source>
</evidence>
<feature type="domain" description="Phospholipid/glycerol acyltransferase" evidence="11">
    <location>
        <begin position="75"/>
        <end position="199"/>
    </location>
</feature>
<dbReference type="GO" id="GO:0006629">
    <property type="term" value="P:lipid metabolic process"/>
    <property type="evidence" value="ECO:0007669"/>
    <property type="project" value="UniProtKB-KW"/>
</dbReference>
<keyword evidence="2" id="KW-0444">Lipid biosynthesis</keyword>
<evidence type="ECO:0000256" key="1">
    <source>
        <dbReference type="ARBA" id="ARBA00005189"/>
    </source>
</evidence>
<accession>A0A0Q0PTV6</accession>
<dbReference type="EMBL" id="LCUF01000010">
    <property type="protein sequence ID" value="KQA23551.1"/>
    <property type="molecule type" value="Genomic_DNA"/>
</dbReference>
<evidence type="ECO:0000256" key="6">
    <source>
        <dbReference type="ARBA" id="ARBA00038095"/>
    </source>
</evidence>
<dbReference type="SUPFAM" id="SSF69593">
    <property type="entry name" value="Glycerol-3-phosphate (1)-acyltransferase"/>
    <property type="match status" value="1"/>
</dbReference>
<evidence type="ECO:0000256" key="4">
    <source>
        <dbReference type="ARBA" id="ARBA00023098"/>
    </source>
</evidence>
<keyword evidence="3" id="KW-0808">Transferase</keyword>
<dbReference type="Gene3D" id="3.40.630.30">
    <property type="match status" value="1"/>
</dbReference>